<gene>
    <name evidence="2" type="ORF">AWB80_05213</name>
</gene>
<dbReference type="AlphaFoldDB" id="A0A158CGE2"/>
<feature type="region of interest" description="Disordered" evidence="1">
    <location>
        <begin position="32"/>
        <end position="51"/>
    </location>
</feature>
<dbReference type="InterPro" id="IPR011042">
    <property type="entry name" value="6-blade_b-propeller_TolB-like"/>
</dbReference>
<dbReference type="Gene3D" id="2.120.10.30">
    <property type="entry name" value="TolB, C-terminal domain"/>
    <property type="match status" value="3"/>
</dbReference>
<reference evidence="2" key="1">
    <citation type="submission" date="2016-01" db="EMBL/GenBank/DDBJ databases">
        <authorList>
            <person name="Peeters C."/>
        </authorList>
    </citation>
    <scope>NUCLEOTIDE SEQUENCE [LARGE SCALE GENOMIC DNA]</scope>
    <source>
        <strain evidence="2">LMG 29323</strain>
    </source>
</reference>
<evidence type="ECO:0000256" key="1">
    <source>
        <dbReference type="SAM" id="MobiDB-lite"/>
    </source>
</evidence>
<dbReference type="PANTHER" id="PTHR13833">
    <property type="match status" value="1"/>
</dbReference>
<organism evidence="2 3">
    <name type="scientific">Caballeronia pedi</name>
    <dbReference type="NCBI Taxonomy" id="1777141"/>
    <lineage>
        <taxon>Bacteria</taxon>
        <taxon>Pseudomonadati</taxon>
        <taxon>Pseudomonadota</taxon>
        <taxon>Betaproteobacteria</taxon>
        <taxon>Burkholderiales</taxon>
        <taxon>Burkholderiaceae</taxon>
        <taxon>Caballeronia</taxon>
    </lineage>
</organism>
<dbReference type="STRING" id="1777141.AWB80_05213"/>
<evidence type="ECO:0000313" key="2">
    <source>
        <dbReference type="EMBL" id="SAK81433.1"/>
    </source>
</evidence>
<name>A0A158CGE2_9BURK</name>
<dbReference type="PANTHER" id="PTHR13833:SF71">
    <property type="entry name" value="NHL DOMAIN-CONTAINING PROTEIN"/>
    <property type="match status" value="1"/>
</dbReference>
<dbReference type="PROSITE" id="PS51257">
    <property type="entry name" value="PROKAR_LIPOPROTEIN"/>
    <property type="match status" value="1"/>
</dbReference>
<comment type="caution">
    <text evidence="2">The sequence shown here is derived from an EMBL/GenBank/DDBJ whole genome shotgun (WGS) entry which is preliminary data.</text>
</comment>
<keyword evidence="3" id="KW-1185">Reference proteome</keyword>
<protein>
    <submittedName>
        <fullName evidence="2">NHL repeat protein</fullName>
    </submittedName>
</protein>
<dbReference type="OrthoDB" id="9774579at2"/>
<dbReference type="EMBL" id="FCOE02000020">
    <property type="protein sequence ID" value="SAK81433.1"/>
    <property type="molecule type" value="Genomic_DNA"/>
</dbReference>
<evidence type="ECO:0000313" key="3">
    <source>
        <dbReference type="Proteomes" id="UP000054911"/>
    </source>
</evidence>
<dbReference type="RefSeq" id="WP_143328144.1">
    <property type="nucleotide sequence ID" value="NZ_FCOE02000020.1"/>
</dbReference>
<proteinExistence type="predicted"/>
<sequence length="377" mass="36906">MKMLSSLSGLSTIGRCVVIGALASLLGACGGGGGSSSSSNPPPPPPATQPAVSVYAGVVDATGTNDGTAASAQFNVPQGLASDAASDIFVADTGNFTIRKISNGIVSTFAGSPGQAGSADGTGSGALFAGPWMMASDSAGNLYVTDQGASATAAVIRKITPAGQVTTLTNAATNLAVQTDGGGAIAVDGNSNVYVFTSTPTQPSVLAQITPAGQVNLISLTSNVGGTPMVLVNPQGIAIDSANNLYVSDDDLNANAGVLYKIALSGTSGVVTTLAGSTSVSGSTDGPGTAATFNGLDALALDPAGNVYASDFNNSTIREISPAGVVSTVAGVVGQTQLVTGSLPVSLPDIGALLWNGQTLYASDVDDNVIIAIHPLQ</sequence>
<accession>A0A158CGE2</accession>
<dbReference type="SUPFAM" id="SSF101898">
    <property type="entry name" value="NHL repeat"/>
    <property type="match status" value="1"/>
</dbReference>
<dbReference type="Proteomes" id="UP000054911">
    <property type="component" value="Unassembled WGS sequence"/>
</dbReference>